<feature type="region of interest" description="Disordered" evidence="1">
    <location>
        <begin position="189"/>
        <end position="210"/>
    </location>
</feature>
<dbReference type="Proteomes" id="UP001232148">
    <property type="component" value="Unassembled WGS sequence"/>
</dbReference>
<feature type="transmembrane region" description="Helical" evidence="2">
    <location>
        <begin position="14"/>
        <end position="32"/>
    </location>
</feature>
<sequence>MPVEYPGHSTTRRWTFYILFRHLACLLACLLWHRQTNQQSSIPKRSMVTACILSSAPRSIDCFLPLLLQIGNVSLHGETLAHCPVLSPPSTQYLPTYLPHLFGDASKLVQDWARGVLRASLGPGRATRLERQRERERERERRRCLRRLQQRRGGRKLGASSSWLPARGTQVVVFFPVVYTACSGQRESALRRPLSSASAHMNAKPRMTKP</sequence>
<keyword evidence="2" id="KW-0812">Transmembrane</keyword>
<evidence type="ECO:0000256" key="2">
    <source>
        <dbReference type="SAM" id="Phobius"/>
    </source>
</evidence>
<protein>
    <submittedName>
        <fullName evidence="3">Uncharacterized protein</fullName>
    </submittedName>
</protein>
<proteinExistence type="predicted"/>
<comment type="caution">
    <text evidence="3">The sequence shown here is derived from an EMBL/GenBank/DDBJ whole genome shotgun (WGS) entry which is preliminary data.</text>
</comment>
<accession>A0AAD9H8C3</accession>
<evidence type="ECO:0000256" key="1">
    <source>
        <dbReference type="SAM" id="MobiDB-lite"/>
    </source>
</evidence>
<gene>
    <name evidence="3" type="ORF">LX32DRAFT_644439</name>
</gene>
<evidence type="ECO:0000313" key="3">
    <source>
        <dbReference type="EMBL" id="KAK2023627.1"/>
    </source>
</evidence>
<name>A0AAD9H8C3_9PEZI</name>
<reference evidence="3" key="1">
    <citation type="submission" date="2021-06" db="EMBL/GenBank/DDBJ databases">
        <title>Comparative genomics, transcriptomics and evolutionary studies reveal genomic signatures of adaptation to plant cell wall in hemibiotrophic fungi.</title>
        <authorList>
            <consortium name="DOE Joint Genome Institute"/>
            <person name="Baroncelli R."/>
            <person name="Diaz J.F."/>
            <person name="Benocci T."/>
            <person name="Peng M."/>
            <person name="Battaglia E."/>
            <person name="Haridas S."/>
            <person name="Andreopoulos W."/>
            <person name="Labutti K."/>
            <person name="Pangilinan J."/>
            <person name="Floch G.L."/>
            <person name="Makela M.R."/>
            <person name="Henrissat B."/>
            <person name="Grigoriev I.V."/>
            <person name="Crouch J.A."/>
            <person name="De Vries R.P."/>
            <person name="Sukno S.A."/>
            <person name="Thon M.R."/>
        </authorList>
    </citation>
    <scope>NUCLEOTIDE SEQUENCE</scope>
    <source>
        <strain evidence="3">MAFF235873</strain>
    </source>
</reference>
<dbReference type="EMBL" id="MU842993">
    <property type="protein sequence ID" value="KAK2023627.1"/>
    <property type="molecule type" value="Genomic_DNA"/>
</dbReference>
<organism evidence="3 4">
    <name type="scientific">Colletotrichum zoysiae</name>
    <dbReference type="NCBI Taxonomy" id="1216348"/>
    <lineage>
        <taxon>Eukaryota</taxon>
        <taxon>Fungi</taxon>
        <taxon>Dikarya</taxon>
        <taxon>Ascomycota</taxon>
        <taxon>Pezizomycotina</taxon>
        <taxon>Sordariomycetes</taxon>
        <taxon>Hypocreomycetidae</taxon>
        <taxon>Glomerellales</taxon>
        <taxon>Glomerellaceae</taxon>
        <taxon>Colletotrichum</taxon>
        <taxon>Colletotrichum graminicola species complex</taxon>
    </lineage>
</organism>
<keyword evidence="2" id="KW-1133">Transmembrane helix</keyword>
<keyword evidence="4" id="KW-1185">Reference proteome</keyword>
<evidence type="ECO:0000313" key="4">
    <source>
        <dbReference type="Proteomes" id="UP001232148"/>
    </source>
</evidence>
<keyword evidence="2" id="KW-0472">Membrane</keyword>
<dbReference type="AlphaFoldDB" id="A0AAD9H8C3"/>
<feature type="non-terminal residue" evidence="3">
    <location>
        <position position="1"/>
    </location>
</feature>